<proteinExistence type="predicted"/>
<protein>
    <submittedName>
        <fullName evidence="2">Uncharacterized protein</fullName>
    </submittedName>
</protein>
<gene>
    <name evidence="2" type="ORF">WG66_1564</name>
</gene>
<comment type="caution">
    <text evidence="2">The sequence shown here is derived from an EMBL/GenBank/DDBJ whole genome shotgun (WGS) entry which is preliminary data.</text>
</comment>
<feature type="region of interest" description="Disordered" evidence="1">
    <location>
        <begin position="1"/>
        <end position="21"/>
    </location>
</feature>
<dbReference type="EMBL" id="LATX01000589">
    <property type="protein sequence ID" value="KTB45859.1"/>
    <property type="molecule type" value="Genomic_DNA"/>
</dbReference>
<dbReference type="AlphaFoldDB" id="A0A0W0GBD7"/>
<name>A0A0W0GBD7_MONRR</name>
<organism evidence="2 3">
    <name type="scientific">Moniliophthora roreri</name>
    <name type="common">Frosty pod rot fungus</name>
    <name type="synonym">Monilia roreri</name>
    <dbReference type="NCBI Taxonomy" id="221103"/>
    <lineage>
        <taxon>Eukaryota</taxon>
        <taxon>Fungi</taxon>
        <taxon>Dikarya</taxon>
        <taxon>Basidiomycota</taxon>
        <taxon>Agaricomycotina</taxon>
        <taxon>Agaricomycetes</taxon>
        <taxon>Agaricomycetidae</taxon>
        <taxon>Agaricales</taxon>
        <taxon>Marasmiineae</taxon>
        <taxon>Marasmiaceae</taxon>
        <taxon>Moniliophthora</taxon>
    </lineage>
</organism>
<evidence type="ECO:0000256" key="1">
    <source>
        <dbReference type="SAM" id="MobiDB-lite"/>
    </source>
</evidence>
<dbReference type="Proteomes" id="UP000054988">
    <property type="component" value="Unassembled WGS sequence"/>
</dbReference>
<reference evidence="2 3" key="1">
    <citation type="submission" date="2015-12" db="EMBL/GenBank/DDBJ databases">
        <title>Draft genome sequence of Moniliophthora roreri, the causal agent of frosty pod rot of cacao.</title>
        <authorList>
            <person name="Aime M.C."/>
            <person name="Diaz-Valderrama J.R."/>
            <person name="Kijpornyongpan T."/>
            <person name="Phillips-Mora W."/>
        </authorList>
    </citation>
    <scope>NUCLEOTIDE SEQUENCE [LARGE SCALE GENOMIC DNA]</scope>
    <source>
        <strain evidence="2 3">MCA 2952</strain>
    </source>
</reference>
<evidence type="ECO:0000313" key="2">
    <source>
        <dbReference type="EMBL" id="KTB45859.1"/>
    </source>
</evidence>
<evidence type="ECO:0000313" key="3">
    <source>
        <dbReference type="Proteomes" id="UP000054988"/>
    </source>
</evidence>
<accession>A0A0W0GBD7</accession>
<sequence length="69" mass="7826">MTMNLTTISEENVEESAESSDRDMDFMFVEADPWKPAWNVPATPMLWDVNDMPDTSGDYDVELYGDGES</sequence>